<accession>A0A7D5L8R4</accession>
<evidence type="ECO:0000256" key="3">
    <source>
        <dbReference type="ARBA" id="ARBA00016796"/>
    </source>
</evidence>
<dbReference type="PIRSF" id="PIRSF500136">
    <property type="entry name" value="UDP_ManNAc_DH"/>
    <property type="match status" value="1"/>
</dbReference>
<reference evidence="10 11" key="1">
    <citation type="submission" date="2020-06" db="EMBL/GenBank/DDBJ databases">
        <title>NJ-3-1, isolated from saline soil.</title>
        <authorList>
            <person name="Cui H.L."/>
            <person name="Shi X."/>
        </authorList>
    </citation>
    <scope>NUCLEOTIDE SEQUENCE [LARGE SCALE GENOMIC DNA]</scope>
    <source>
        <strain evidence="10 11">NJ-3-1</strain>
    </source>
</reference>
<dbReference type="RefSeq" id="WP_179266981.1">
    <property type="nucleotide sequence ID" value="NZ_CP058579.1"/>
</dbReference>
<dbReference type="OrthoDB" id="372050at2157"/>
<evidence type="ECO:0000259" key="9">
    <source>
        <dbReference type="SMART" id="SM00984"/>
    </source>
</evidence>
<dbReference type="NCBIfam" id="TIGR03026">
    <property type="entry name" value="NDP-sugDHase"/>
    <property type="match status" value="1"/>
</dbReference>
<proteinExistence type="inferred from homology"/>
<dbReference type="SUPFAM" id="SSF51735">
    <property type="entry name" value="NAD(P)-binding Rossmann-fold domains"/>
    <property type="match status" value="1"/>
</dbReference>
<dbReference type="SUPFAM" id="SSF52413">
    <property type="entry name" value="UDP-glucose/GDP-mannose dehydrogenase C-terminal domain"/>
    <property type="match status" value="1"/>
</dbReference>
<dbReference type="PANTHER" id="PTHR43491">
    <property type="entry name" value="UDP-N-ACETYL-D-MANNOSAMINE DEHYDROGENASE"/>
    <property type="match status" value="1"/>
</dbReference>
<dbReference type="Pfam" id="PF03721">
    <property type="entry name" value="UDPG_MGDP_dh_N"/>
    <property type="match status" value="1"/>
</dbReference>
<keyword evidence="5" id="KW-0520">NAD</keyword>
<dbReference type="InterPro" id="IPR014027">
    <property type="entry name" value="UDP-Glc/GDP-Man_DH_C"/>
</dbReference>
<dbReference type="InterPro" id="IPR008927">
    <property type="entry name" value="6-PGluconate_DH-like_C_sf"/>
</dbReference>
<dbReference type="InterPro" id="IPR001732">
    <property type="entry name" value="UDP-Glc/GDP-Man_DH_N"/>
</dbReference>
<evidence type="ECO:0000256" key="2">
    <source>
        <dbReference type="ARBA" id="ARBA00012935"/>
    </source>
</evidence>
<dbReference type="AlphaFoldDB" id="A0A7D5L8R4"/>
<dbReference type="Pfam" id="PF03720">
    <property type="entry name" value="UDPG_MGDP_dh_C"/>
    <property type="match status" value="1"/>
</dbReference>
<comment type="catalytic activity">
    <reaction evidence="7">
        <text>UDP-N-acetyl-alpha-D-mannosamine + 2 NAD(+) + H2O = UDP-N-acetyl-alpha-D-mannosaminouronate + 2 NADH + 3 H(+)</text>
        <dbReference type="Rhea" id="RHEA:25780"/>
        <dbReference type="ChEBI" id="CHEBI:15377"/>
        <dbReference type="ChEBI" id="CHEBI:15378"/>
        <dbReference type="ChEBI" id="CHEBI:57540"/>
        <dbReference type="ChEBI" id="CHEBI:57945"/>
        <dbReference type="ChEBI" id="CHEBI:68623"/>
        <dbReference type="ChEBI" id="CHEBI:70731"/>
        <dbReference type="EC" id="1.1.1.336"/>
    </reaction>
</comment>
<dbReference type="GeneID" id="56035984"/>
<gene>
    <name evidence="10" type="ORF">HUG12_00955</name>
</gene>
<dbReference type="InterPro" id="IPR017476">
    <property type="entry name" value="UDP-Glc/GDP-Man"/>
</dbReference>
<feature type="domain" description="UDP-glucose/GDP-mannose dehydrogenase C-terminal" evidence="9">
    <location>
        <begin position="328"/>
        <end position="428"/>
    </location>
</feature>
<organism evidence="10 11">
    <name type="scientific">Halorarum salinum</name>
    <dbReference type="NCBI Taxonomy" id="2743089"/>
    <lineage>
        <taxon>Archaea</taxon>
        <taxon>Methanobacteriati</taxon>
        <taxon>Methanobacteriota</taxon>
        <taxon>Stenosarchaea group</taxon>
        <taxon>Halobacteria</taxon>
        <taxon>Halobacteriales</taxon>
        <taxon>Haloferacaceae</taxon>
        <taxon>Halorarum</taxon>
    </lineage>
</organism>
<evidence type="ECO:0000256" key="4">
    <source>
        <dbReference type="ARBA" id="ARBA00023002"/>
    </source>
</evidence>
<dbReference type="SMART" id="SM00984">
    <property type="entry name" value="UDPG_MGDP_dh_C"/>
    <property type="match status" value="1"/>
</dbReference>
<dbReference type="GO" id="GO:0051287">
    <property type="term" value="F:NAD binding"/>
    <property type="evidence" value="ECO:0007669"/>
    <property type="project" value="InterPro"/>
</dbReference>
<dbReference type="PIRSF" id="PIRSF000124">
    <property type="entry name" value="UDPglc_GDPman_dh"/>
    <property type="match status" value="1"/>
</dbReference>
<dbReference type="SUPFAM" id="SSF48179">
    <property type="entry name" value="6-phosphogluconate dehydrogenase C-terminal domain-like"/>
    <property type="match status" value="1"/>
</dbReference>
<dbReference type="InterPro" id="IPR028359">
    <property type="entry name" value="UDP_ManNAc/GlcNAc_DH"/>
</dbReference>
<dbReference type="InterPro" id="IPR036291">
    <property type="entry name" value="NAD(P)-bd_dom_sf"/>
</dbReference>
<keyword evidence="4" id="KW-0560">Oxidoreductase</keyword>
<dbReference type="EMBL" id="CP058579">
    <property type="protein sequence ID" value="QLG60395.1"/>
    <property type="molecule type" value="Genomic_DNA"/>
</dbReference>
<dbReference type="GO" id="GO:0016628">
    <property type="term" value="F:oxidoreductase activity, acting on the CH-CH group of donors, NAD or NADP as acceptor"/>
    <property type="evidence" value="ECO:0007669"/>
    <property type="project" value="InterPro"/>
</dbReference>
<comment type="similarity">
    <text evidence="1 8">Belongs to the UDP-glucose/GDP-mannose dehydrogenase family.</text>
</comment>
<keyword evidence="11" id="KW-1185">Reference proteome</keyword>
<dbReference type="GO" id="GO:0089714">
    <property type="term" value="F:UDP-N-acetyl-D-mannosamine dehydrogenase activity"/>
    <property type="evidence" value="ECO:0007669"/>
    <property type="project" value="UniProtKB-EC"/>
</dbReference>
<dbReference type="InterPro" id="IPR014026">
    <property type="entry name" value="UDP-Glc/GDP-Man_DH_dimer"/>
</dbReference>
<dbReference type="Gene3D" id="3.40.50.720">
    <property type="entry name" value="NAD(P)-binding Rossmann-like Domain"/>
    <property type="match status" value="2"/>
</dbReference>
<sequence length="441" mass="46969">MSESLTSEALRPAVESATVCVVGLGYVGLPLSLGFDEEGLDVVGFDVDRDKVETLASGEDVTGDHGDEAVESSGIEFTANPAHVSQADYVVVTVPTPVDDTKNPNLDFVEAAGRTIGEYVSEGTTVVLESTVYPGVTREVLGETIEETSGLEMGEGFNLGYSPERLSPGVEGRGLRDVVKIVSGDTEATLAEVAALYELVVDAGVYRAPSIETAEAAKVIENVQRDVNIALVNELAIVCDHLGLESEEVLDAAGSKWNFHDYRPGLVGGHCIPVDPLYLAHGSQRAGYSPDLILTGREVNEYMPKHAAELALRALNDSGRVLKDSRLLVLGLAYKPNVGDIRTSEVDGVVRELATYGVDVAGHDPHADDDAMAESFGIEIQPERRFEGFDGIVVATAHDEFDDLDLDAVAAELNDEPVLVDVAGQFDGDAAAKHGFHYECL</sequence>
<evidence type="ECO:0000313" key="11">
    <source>
        <dbReference type="Proteomes" id="UP000509626"/>
    </source>
</evidence>
<evidence type="ECO:0000256" key="5">
    <source>
        <dbReference type="ARBA" id="ARBA00023027"/>
    </source>
</evidence>
<evidence type="ECO:0000256" key="8">
    <source>
        <dbReference type="PIRNR" id="PIRNR000124"/>
    </source>
</evidence>
<name>A0A7D5L8R4_9EURY</name>
<dbReference type="InterPro" id="IPR036220">
    <property type="entry name" value="UDP-Glc/GDP-Man_DH_C_sf"/>
</dbReference>
<evidence type="ECO:0000256" key="6">
    <source>
        <dbReference type="ARBA" id="ARBA00030172"/>
    </source>
</evidence>
<dbReference type="Proteomes" id="UP000509626">
    <property type="component" value="Chromosome"/>
</dbReference>
<evidence type="ECO:0000256" key="1">
    <source>
        <dbReference type="ARBA" id="ARBA00006601"/>
    </source>
</evidence>
<evidence type="ECO:0000313" key="10">
    <source>
        <dbReference type="EMBL" id="QLG60395.1"/>
    </source>
</evidence>
<dbReference type="PANTHER" id="PTHR43491:SF2">
    <property type="entry name" value="UDP-N-ACETYL-D-MANNOSAMINE DEHYDROGENASE"/>
    <property type="match status" value="1"/>
</dbReference>
<dbReference type="EC" id="1.1.1.336" evidence="2"/>
<protein>
    <recommendedName>
        <fullName evidence="3">UDP-N-acetyl-D-mannosamine dehydrogenase</fullName>
        <ecNumber evidence="2">1.1.1.336</ecNumber>
    </recommendedName>
    <alternativeName>
        <fullName evidence="6">UDP-ManNAc 6-dehydrogenase</fullName>
    </alternativeName>
</protein>
<dbReference type="Pfam" id="PF00984">
    <property type="entry name" value="UDPG_MGDP_dh"/>
    <property type="match status" value="1"/>
</dbReference>
<dbReference type="GO" id="GO:0000271">
    <property type="term" value="P:polysaccharide biosynthetic process"/>
    <property type="evidence" value="ECO:0007669"/>
    <property type="project" value="InterPro"/>
</dbReference>
<dbReference type="KEGG" id="halu:HUG12_00955"/>
<evidence type="ECO:0000256" key="7">
    <source>
        <dbReference type="ARBA" id="ARBA00049130"/>
    </source>
</evidence>